<accession>A0A239EJ75</accession>
<name>A0A239EJ75_9ACTN</name>
<dbReference type="EMBL" id="FZOD01000009">
    <property type="protein sequence ID" value="SNS44073.1"/>
    <property type="molecule type" value="Genomic_DNA"/>
</dbReference>
<dbReference type="AlphaFoldDB" id="A0A239EJ75"/>
<sequence length="57" mass="7085">MVFPRFTDYSRTSDREWFAETVALFGTDRERFWELNRRMFRWIEDGFPRLDGYVPKS</sequence>
<dbReference type="Proteomes" id="UP000198282">
    <property type="component" value="Unassembled WGS sequence"/>
</dbReference>
<keyword evidence="2" id="KW-1185">Reference proteome</keyword>
<evidence type="ECO:0000313" key="1">
    <source>
        <dbReference type="EMBL" id="SNS44073.1"/>
    </source>
</evidence>
<organism evidence="1 2">
    <name type="scientific">Streptosporangium subroseum</name>
    <dbReference type="NCBI Taxonomy" id="106412"/>
    <lineage>
        <taxon>Bacteria</taxon>
        <taxon>Bacillati</taxon>
        <taxon>Actinomycetota</taxon>
        <taxon>Actinomycetes</taxon>
        <taxon>Streptosporangiales</taxon>
        <taxon>Streptosporangiaceae</taxon>
        <taxon>Streptosporangium</taxon>
    </lineage>
</organism>
<reference evidence="1 2" key="1">
    <citation type="submission" date="2017-06" db="EMBL/GenBank/DDBJ databases">
        <authorList>
            <person name="Kim H.J."/>
            <person name="Triplett B.A."/>
        </authorList>
    </citation>
    <scope>NUCLEOTIDE SEQUENCE [LARGE SCALE GENOMIC DNA]</scope>
    <source>
        <strain evidence="1 2">CGMCC 4.2132</strain>
    </source>
</reference>
<protein>
    <submittedName>
        <fullName evidence="1">Uncharacterized protein</fullName>
    </submittedName>
</protein>
<gene>
    <name evidence="1" type="ORF">SAMN05216276_1009151</name>
</gene>
<dbReference type="RefSeq" id="WP_179281999.1">
    <property type="nucleotide sequence ID" value="NZ_FZOD01000009.1"/>
</dbReference>
<proteinExistence type="predicted"/>
<evidence type="ECO:0000313" key="2">
    <source>
        <dbReference type="Proteomes" id="UP000198282"/>
    </source>
</evidence>